<dbReference type="FunFam" id="1.50.10.10:FF:000021">
    <property type="entry name" value="N-acylglucosamine 2-epimerase"/>
    <property type="match status" value="1"/>
</dbReference>
<dbReference type="InterPro" id="IPR008928">
    <property type="entry name" value="6-hairpin_glycosidase_sf"/>
</dbReference>
<evidence type="ECO:0000313" key="4">
    <source>
        <dbReference type="Proteomes" id="UP000002318"/>
    </source>
</evidence>
<dbReference type="GO" id="GO:0005975">
    <property type="term" value="P:carbohydrate metabolic process"/>
    <property type="evidence" value="ECO:0007669"/>
    <property type="project" value="InterPro"/>
</dbReference>
<protein>
    <submittedName>
        <fullName evidence="3">N-acylglucosamine 2-epimerase</fullName>
        <ecNumber evidence="3">5.1.3.8</ecNumber>
    </submittedName>
</protein>
<dbReference type="eggNOG" id="COG2942">
    <property type="taxonomic scope" value="Bacteria"/>
</dbReference>
<dbReference type="KEGG" id="ssm:Spirs_3621"/>
<dbReference type="InterPro" id="IPR012341">
    <property type="entry name" value="6hp_glycosidase-like_sf"/>
</dbReference>
<dbReference type="GO" id="GO:0050121">
    <property type="term" value="F:N-acylglucosamine 2-epimerase activity"/>
    <property type="evidence" value="ECO:0007669"/>
    <property type="project" value="UniProtKB-EC"/>
</dbReference>
<comment type="similarity">
    <text evidence="1">Belongs to the N-acylglucosamine 2-epimerase family.</text>
</comment>
<dbReference type="EC" id="5.1.3.8" evidence="3"/>
<keyword evidence="4" id="KW-1185">Reference proteome</keyword>
<dbReference type="PANTHER" id="PTHR15108">
    <property type="entry name" value="N-ACYLGLUCOSAMINE-2-EPIMERASE"/>
    <property type="match status" value="1"/>
</dbReference>
<evidence type="ECO:0000256" key="2">
    <source>
        <dbReference type="ARBA" id="ARBA00023235"/>
    </source>
</evidence>
<dbReference type="Proteomes" id="UP000002318">
    <property type="component" value="Chromosome"/>
</dbReference>
<dbReference type="AlphaFoldDB" id="E1R7K2"/>
<dbReference type="OrthoDB" id="5141876at2"/>
<reference evidence="3 4" key="1">
    <citation type="journal article" date="2010" name="Stand. Genomic Sci.">
        <title>Complete genome sequence of Spirochaeta smaragdinae type strain (SEBR 4228).</title>
        <authorList>
            <person name="Mavromatis K."/>
            <person name="Yasawong M."/>
            <person name="Chertkov O."/>
            <person name="Lapidus A."/>
            <person name="Lucas S."/>
            <person name="Nolan M."/>
            <person name="Del Rio T.G."/>
            <person name="Tice H."/>
            <person name="Cheng J.F."/>
            <person name="Pitluck S."/>
            <person name="Liolios K."/>
            <person name="Ivanova N."/>
            <person name="Tapia R."/>
            <person name="Han C."/>
            <person name="Bruce D."/>
            <person name="Goodwin L."/>
            <person name="Pati A."/>
            <person name="Chen A."/>
            <person name="Palaniappan K."/>
            <person name="Land M."/>
            <person name="Hauser L."/>
            <person name="Chang Y.J."/>
            <person name="Jeffries C.D."/>
            <person name="Detter J.C."/>
            <person name="Rohde M."/>
            <person name="Brambilla E."/>
            <person name="Spring S."/>
            <person name="Goker M."/>
            <person name="Sikorski J."/>
            <person name="Woyke T."/>
            <person name="Bristow J."/>
            <person name="Eisen J.A."/>
            <person name="Markowitz V."/>
            <person name="Hugenholtz P."/>
            <person name="Klenk H.P."/>
            <person name="Kyrpides N.C."/>
        </authorList>
    </citation>
    <scope>NUCLEOTIDE SEQUENCE [LARGE SCALE GENOMIC DNA]</scope>
    <source>
        <strain evidence="4">DSM 11293 / JCM 15392 / SEBR 4228</strain>
    </source>
</reference>
<dbReference type="SUPFAM" id="SSF48208">
    <property type="entry name" value="Six-hairpin glycosidases"/>
    <property type="match status" value="1"/>
</dbReference>
<dbReference type="Gene3D" id="1.50.10.10">
    <property type="match status" value="1"/>
</dbReference>
<evidence type="ECO:0000313" key="3">
    <source>
        <dbReference type="EMBL" id="ADK82707.1"/>
    </source>
</evidence>
<dbReference type="InterPro" id="IPR010819">
    <property type="entry name" value="AGE/CE"/>
</dbReference>
<keyword evidence="2 3" id="KW-0413">Isomerase</keyword>
<evidence type="ECO:0000256" key="1">
    <source>
        <dbReference type="ARBA" id="ARBA00008558"/>
    </source>
</evidence>
<dbReference type="HOGENOM" id="CLU_046651_0_1_12"/>
<sequence length="401" mass="46813">MMDGCIDTHRLEQLRYIYSKTLLNDVVPFWMKFSIDRENGGYFHYLDRDGSLLCSDKAVWLQNRSLWFFSKLYNEIEKNDEWLAAAKNGYEFIKNHCIDSDGRMFFLVDKQGRKLRKRRYWFTETFGILGLSEYAKAANDREAYELALQTYRLIVHLYHHPEELPSKFYSENRNIQSLTATMLLMSTTQVIRAMDVDKSISSDFSQVIDTCIGDIQRYFFKPNERALLETVAQDGSVINTPDGRTINPGHSIETAWFLMQEGLYRGNRDTIALGLQILDASLERGWDETYGGLFSFVDLEGKPSEHVEWDMKYWWPHTESLYALLLAYVITKDDKYLASYDEVHAWTFSHFPDYEYGEWYGYLHRDGSIALPVKGSAWKGTLHLPRLLIQGIALIDDCINQ</sequence>
<accession>E1R7K2</accession>
<proteinExistence type="inferred from homology"/>
<dbReference type="Pfam" id="PF07221">
    <property type="entry name" value="GlcNAc_2-epim"/>
    <property type="match status" value="1"/>
</dbReference>
<gene>
    <name evidence="3" type="ordered locus">Spirs_3621</name>
</gene>
<dbReference type="EMBL" id="CP002116">
    <property type="protein sequence ID" value="ADK82707.1"/>
    <property type="molecule type" value="Genomic_DNA"/>
</dbReference>
<dbReference type="RefSeq" id="WP_013256166.1">
    <property type="nucleotide sequence ID" value="NC_014364.1"/>
</dbReference>
<name>E1R7K2_SEDSS</name>
<dbReference type="STRING" id="573413.Spirs_3621"/>
<organism evidence="3 4">
    <name type="scientific">Sediminispirochaeta smaragdinae (strain DSM 11293 / JCM 15392 / SEBR 4228)</name>
    <name type="common">Spirochaeta smaragdinae</name>
    <dbReference type="NCBI Taxonomy" id="573413"/>
    <lineage>
        <taxon>Bacteria</taxon>
        <taxon>Pseudomonadati</taxon>
        <taxon>Spirochaetota</taxon>
        <taxon>Spirochaetia</taxon>
        <taxon>Spirochaetales</taxon>
        <taxon>Spirochaetaceae</taxon>
        <taxon>Sediminispirochaeta</taxon>
    </lineage>
</organism>